<feature type="domain" description="ABC transporter" evidence="4">
    <location>
        <begin position="10"/>
        <end position="240"/>
    </location>
</feature>
<dbReference type="PANTHER" id="PTHR42781:SF4">
    <property type="entry name" value="SPERMIDINE_PUTRESCINE IMPORT ATP-BINDING PROTEIN POTA"/>
    <property type="match status" value="1"/>
</dbReference>
<dbReference type="InterPro" id="IPR003439">
    <property type="entry name" value="ABC_transporter-like_ATP-bd"/>
</dbReference>
<evidence type="ECO:0000256" key="1">
    <source>
        <dbReference type="ARBA" id="ARBA00022448"/>
    </source>
</evidence>
<organism evidence="5">
    <name type="scientific">marine metagenome</name>
    <dbReference type="NCBI Taxonomy" id="408172"/>
    <lineage>
        <taxon>unclassified sequences</taxon>
        <taxon>metagenomes</taxon>
        <taxon>ecological metagenomes</taxon>
    </lineage>
</organism>
<dbReference type="InterPro" id="IPR008995">
    <property type="entry name" value="Mo/tungstate-bd_C_term_dom"/>
</dbReference>
<dbReference type="Gene3D" id="2.40.50.100">
    <property type="match status" value="1"/>
</dbReference>
<protein>
    <recommendedName>
        <fullName evidence="4">ABC transporter domain-containing protein</fullName>
    </recommendedName>
</protein>
<gene>
    <name evidence="5" type="ORF">METZ01_LOCUS66730</name>
</gene>
<keyword evidence="1" id="KW-0813">Transport</keyword>
<dbReference type="Pfam" id="PF08402">
    <property type="entry name" value="TOBE_2"/>
    <property type="match status" value="1"/>
</dbReference>
<proteinExistence type="predicted"/>
<dbReference type="GO" id="GO:0043190">
    <property type="term" value="C:ATP-binding cassette (ABC) transporter complex"/>
    <property type="evidence" value="ECO:0007669"/>
    <property type="project" value="InterPro"/>
</dbReference>
<evidence type="ECO:0000259" key="4">
    <source>
        <dbReference type="PROSITE" id="PS50893"/>
    </source>
</evidence>
<dbReference type="InterPro" id="IPR027417">
    <property type="entry name" value="P-loop_NTPase"/>
</dbReference>
<dbReference type="GO" id="GO:0022857">
    <property type="term" value="F:transmembrane transporter activity"/>
    <property type="evidence" value="ECO:0007669"/>
    <property type="project" value="InterPro"/>
</dbReference>
<dbReference type="InterPro" id="IPR003593">
    <property type="entry name" value="AAA+_ATPase"/>
</dbReference>
<dbReference type="SMART" id="SM00382">
    <property type="entry name" value="AAA"/>
    <property type="match status" value="1"/>
</dbReference>
<dbReference type="PROSITE" id="PS50893">
    <property type="entry name" value="ABC_TRANSPORTER_2"/>
    <property type="match status" value="1"/>
</dbReference>
<keyword evidence="3" id="KW-0067">ATP-binding</keyword>
<accession>A0A381TCK3</accession>
<reference evidence="5" key="1">
    <citation type="submission" date="2018-05" db="EMBL/GenBank/DDBJ databases">
        <authorList>
            <person name="Lanie J.A."/>
            <person name="Ng W.-L."/>
            <person name="Kazmierczak K.M."/>
            <person name="Andrzejewski T.M."/>
            <person name="Davidsen T.M."/>
            <person name="Wayne K.J."/>
            <person name="Tettelin H."/>
            <person name="Glass J.I."/>
            <person name="Rusch D."/>
            <person name="Podicherti R."/>
            <person name="Tsui H.-C.T."/>
            <person name="Winkler M.E."/>
        </authorList>
    </citation>
    <scope>NUCLEOTIDE SEQUENCE</scope>
</reference>
<dbReference type="AlphaFoldDB" id="A0A381TCK3"/>
<dbReference type="Gene3D" id="3.40.50.300">
    <property type="entry name" value="P-loop containing nucleotide triphosphate hydrolases"/>
    <property type="match status" value="1"/>
</dbReference>
<dbReference type="SUPFAM" id="SSF52540">
    <property type="entry name" value="P-loop containing nucleoside triphosphate hydrolases"/>
    <property type="match status" value="1"/>
</dbReference>
<dbReference type="FunFam" id="3.40.50.300:FF:000042">
    <property type="entry name" value="Maltose/maltodextrin ABC transporter, ATP-binding protein"/>
    <property type="match status" value="1"/>
</dbReference>
<dbReference type="EMBL" id="UINC01004377">
    <property type="protein sequence ID" value="SVA13876.1"/>
    <property type="molecule type" value="Genomic_DNA"/>
</dbReference>
<dbReference type="InterPro" id="IPR050093">
    <property type="entry name" value="ABC_SmlMolc_Importer"/>
</dbReference>
<dbReference type="SUPFAM" id="SSF50331">
    <property type="entry name" value="MOP-like"/>
    <property type="match status" value="1"/>
</dbReference>
<dbReference type="PANTHER" id="PTHR42781">
    <property type="entry name" value="SPERMIDINE/PUTRESCINE IMPORT ATP-BINDING PROTEIN POTA"/>
    <property type="match status" value="1"/>
</dbReference>
<dbReference type="InterPro" id="IPR013611">
    <property type="entry name" value="Transp-assoc_OB_typ2"/>
</dbReference>
<name>A0A381TCK3_9ZZZZ</name>
<evidence type="ECO:0000256" key="3">
    <source>
        <dbReference type="ARBA" id="ARBA00022840"/>
    </source>
</evidence>
<sequence>MRVMSDSKDVFLKQLVKQYGKTIAVNGINLDIPAGSYCCLVGPSGCGKTSTLRMISGHEDVTEGSITIGDQEINKVPPAKRGTAMMFQNYALFPHLNCLDNVAFSMKMKGMTKNERYASARKYLELVHMETFERRFPAQLSGGQEQRVALARALVSRPNVLLLDEPLSALDPFLRIKMRAELKRFQRKLGISFIHVTHSQQEALALADFVVVMNEGIIEQVGTSQEVFNAPVNQFVAQFVGGHNVIVGEIIEIINKKEVMLKGGDGQRYRVPAQGSIGDQVTFTLRQDKISFKKENLADTNELQENSLKGKIALIEYKGMEVSLGMEVPEFKEFGVVLSEKDFQMLSPELGKQYIASWSMEDVHVFQDLLFES</sequence>
<evidence type="ECO:0000313" key="5">
    <source>
        <dbReference type="EMBL" id="SVA13876.1"/>
    </source>
</evidence>
<evidence type="ECO:0000256" key="2">
    <source>
        <dbReference type="ARBA" id="ARBA00022741"/>
    </source>
</evidence>
<dbReference type="GO" id="GO:0016887">
    <property type="term" value="F:ATP hydrolysis activity"/>
    <property type="evidence" value="ECO:0007669"/>
    <property type="project" value="InterPro"/>
</dbReference>
<dbReference type="Pfam" id="PF00005">
    <property type="entry name" value="ABC_tran"/>
    <property type="match status" value="1"/>
</dbReference>
<keyword evidence="2" id="KW-0547">Nucleotide-binding</keyword>
<dbReference type="GO" id="GO:0005524">
    <property type="term" value="F:ATP binding"/>
    <property type="evidence" value="ECO:0007669"/>
    <property type="project" value="UniProtKB-KW"/>
</dbReference>